<dbReference type="GO" id="GO:0032259">
    <property type="term" value="P:methylation"/>
    <property type="evidence" value="ECO:0007669"/>
    <property type="project" value="UniProtKB-KW"/>
</dbReference>
<dbReference type="PANTHER" id="PTHR43861">
    <property type="entry name" value="TRANS-ACONITATE 2-METHYLTRANSFERASE-RELATED"/>
    <property type="match status" value="1"/>
</dbReference>
<evidence type="ECO:0000313" key="4">
    <source>
        <dbReference type="EMBL" id="OXM67612.1"/>
    </source>
</evidence>
<reference evidence="5" key="1">
    <citation type="submission" date="2017-07" db="EMBL/GenBank/DDBJ databases">
        <title>Comparative genome mining reveals phylogenetic distribution patterns of secondary metabolites in Amycolatopsis.</title>
        <authorList>
            <person name="Adamek M."/>
            <person name="Alanjary M."/>
            <person name="Sales-Ortells H."/>
            <person name="Goodfellow M."/>
            <person name="Bull A.T."/>
            <person name="Kalinowski J."/>
            <person name="Ziemert N."/>
        </authorList>
    </citation>
    <scope>NUCLEOTIDE SEQUENCE [LARGE SCALE GENOMIC DNA]</scope>
    <source>
        <strain evidence="5">H5</strain>
    </source>
</reference>
<dbReference type="EMBL" id="NMUL01000012">
    <property type="protein sequence ID" value="OXM67612.1"/>
    <property type="molecule type" value="Genomic_DNA"/>
</dbReference>
<evidence type="ECO:0000256" key="2">
    <source>
        <dbReference type="ARBA" id="ARBA00022679"/>
    </source>
</evidence>
<name>A0A229T8R2_9PSEU</name>
<evidence type="ECO:0000259" key="3">
    <source>
        <dbReference type="Pfam" id="PF13649"/>
    </source>
</evidence>
<protein>
    <submittedName>
        <fullName evidence="4">SAM-dependent methyltransferase</fullName>
    </submittedName>
</protein>
<dbReference type="AlphaFoldDB" id="A0A229T8R2"/>
<sequence length="207" mass="22140">MTETAAEVYDALGKDYETAFPDQAGQKAVLEWLLGRLSPGATVVDLGSGTGRPVAETLAAAGHDVTGYDVSAEMIEIARAQVPAARFEQADLRTLTQPPGSRDVVTAFFSLLQMSRAEIDAVLAKAATWLVPGGCFVLGTVAADADEVEFSFLGHPIRASSYPPETFVARLEGAGLEIVYRELVRYESSHPGVRPEEQLYLAARKPA</sequence>
<gene>
    <name evidence="4" type="ORF">CF165_14435</name>
</gene>
<accession>A0A229T8R2</accession>
<dbReference type="Gene3D" id="3.40.50.150">
    <property type="entry name" value="Vaccinia Virus protein VP39"/>
    <property type="match status" value="1"/>
</dbReference>
<dbReference type="GO" id="GO:0008168">
    <property type="term" value="F:methyltransferase activity"/>
    <property type="evidence" value="ECO:0007669"/>
    <property type="project" value="UniProtKB-KW"/>
</dbReference>
<dbReference type="RefSeq" id="WP_093948016.1">
    <property type="nucleotide sequence ID" value="NZ_NMUL01000012.1"/>
</dbReference>
<dbReference type="PANTHER" id="PTHR43861:SF1">
    <property type="entry name" value="TRANS-ACONITATE 2-METHYLTRANSFERASE"/>
    <property type="match status" value="1"/>
</dbReference>
<dbReference type="Pfam" id="PF13649">
    <property type="entry name" value="Methyltransf_25"/>
    <property type="match status" value="1"/>
</dbReference>
<dbReference type="OrthoDB" id="9765084at2"/>
<evidence type="ECO:0000313" key="5">
    <source>
        <dbReference type="Proteomes" id="UP000215199"/>
    </source>
</evidence>
<keyword evidence="5" id="KW-1185">Reference proteome</keyword>
<dbReference type="InterPro" id="IPR041698">
    <property type="entry name" value="Methyltransf_25"/>
</dbReference>
<organism evidence="4 5">
    <name type="scientific">Amycolatopsis vastitatis</name>
    <dbReference type="NCBI Taxonomy" id="1905142"/>
    <lineage>
        <taxon>Bacteria</taxon>
        <taxon>Bacillati</taxon>
        <taxon>Actinomycetota</taxon>
        <taxon>Actinomycetes</taxon>
        <taxon>Pseudonocardiales</taxon>
        <taxon>Pseudonocardiaceae</taxon>
        <taxon>Amycolatopsis</taxon>
    </lineage>
</organism>
<evidence type="ECO:0000256" key="1">
    <source>
        <dbReference type="ARBA" id="ARBA00022603"/>
    </source>
</evidence>
<keyword evidence="2 4" id="KW-0808">Transferase</keyword>
<dbReference type="CDD" id="cd02440">
    <property type="entry name" value="AdoMet_MTases"/>
    <property type="match status" value="1"/>
</dbReference>
<proteinExistence type="predicted"/>
<keyword evidence="1 4" id="KW-0489">Methyltransferase</keyword>
<dbReference type="SUPFAM" id="SSF53335">
    <property type="entry name" value="S-adenosyl-L-methionine-dependent methyltransferases"/>
    <property type="match status" value="1"/>
</dbReference>
<dbReference type="Proteomes" id="UP000215199">
    <property type="component" value="Unassembled WGS sequence"/>
</dbReference>
<feature type="domain" description="Methyltransferase" evidence="3">
    <location>
        <begin position="43"/>
        <end position="134"/>
    </location>
</feature>
<comment type="caution">
    <text evidence="4">The sequence shown here is derived from an EMBL/GenBank/DDBJ whole genome shotgun (WGS) entry which is preliminary data.</text>
</comment>
<dbReference type="InterPro" id="IPR029063">
    <property type="entry name" value="SAM-dependent_MTases_sf"/>
</dbReference>